<dbReference type="PANTHER" id="PTHR43165">
    <property type="entry name" value="METALLOPHOSPHOESTERASE"/>
    <property type="match status" value="1"/>
</dbReference>
<evidence type="ECO:0000256" key="2">
    <source>
        <dbReference type="RuleBase" id="RU362039"/>
    </source>
</evidence>
<accession>A0A2M6WPU2</accession>
<proteinExistence type="inferred from homology"/>
<dbReference type="GO" id="GO:0046872">
    <property type="term" value="F:metal ion binding"/>
    <property type="evidence" value="ECO:0007669"/>
    <property type="project" value="UniProtKB-KW"/>
</dbReference>
<evidence type="ECO:0000256" key="1">
    <source>
        <dbReference type="ARBA" id="ARBA00008950"/>
    </source>
</evidence>
<name>A0A2M6WPU2_9BACT</name>
<dbReference type="EMBL" id="PFAO01000068">
    <property type="protein sequence ID" value="PIT94744.1"/>
    <property type="molecule type" value="Genomic_DNA"/>
</dbReference>
<gene>
    <name evidence="4" type="ORF">COT96_02735</name>
</gene>
<dbReference type="EC" id="3.1.4.-" evidence="2"/>
<dbReference type="NCBIfam" id="TIGR00040">
    <property type="entry name" value="yfcE"/>
    <property type="match status" value="1"/>
</dbReference>
<keyword evidence="2" id="KW-0479">Metal-binding</keyword>
<comment type="cofactor">
    <cofactor evidence="2">
        <name>a divalent metal cation</name>
        <dbReference type="ChEBI" id="CHEBI:60240"/>
    </cofactor>
</comment>
<dbReference type="InterPro" id="IPR000979">
    <property type="entry name" value="Phosphodiesterase_MJ0936/Vps29"/>
</dbReference>
<dbReference type="SUPFAM" id="SSF56300">
    <property type="entry name" value="Metallo-dependent phosphatases"/>
    <property type="match status" value="1"/>
</dbReference>
<dbReference type="InterPro" id="IPR053193">
    <property type="entry name" value="MetalloPDE_YfcE-like"/>
</dbReference>
<protein>
    <recommendedName>
        <fullName evidence="2">Phosphoesterase</fullName>
        <ecNumber evidence="2">3.1.4.-</ecNumber>
    </recommendedName>
</protein>
<evidence type="ECO:0000313" key="5">
    <source>
        <dbReference type="Proteomes" id="UP000228964"/>
    </source>
</evidence>
<dbReference type="PANTHER" id="PTHR43165:SF1">
    <property type="entry name" value="PHOSPHODIESTERASE MJ0936"/>
    <property type="match status" value="1"/>
</dbReference>
<reference evidence="5" key="1">
    <citation type="submission" date="2017-09" db="EMBL/GenBank/DDBJ databases">
        <title>Depth-based differentiation of microbial function through sediment-hosted aquifers and enrichment of novel symbionts in the deep terrestrial subsurface.</title>
        <authorList>
            <person name="Probst A.J."/>
            <person name="Ladd B."/>
            <person name="Jarett J.K."/>
            <person name="Geller-Mcgrath D.E."/>
            <person name="Sieber C.M.K."/>
            <person name="Emerson J.B."/>
            <person name="Anantharaman K."/>
            <person name="Thomas B.C."/>
            <person name="Malmstrom R."/>
            <person name="Stieglmeier M."/>
            <person name="Klingl A."/>
            <person name="Woyke T."/>
            <person name="Ryan C.M."/>
            <person name="Banfield J.F."/>
        </authorList>
    </citation>
    <scope>NUCLEOTIDE SEQUENCE [LARGE SCALE GENOMIC DNA]</scope>
</reference>
<dbReference type="GO" id="GO:0016787">
    <property type="term" value="F:hydrolase activity"/>
    <property type="evidence" value="ECO:0007669"/>
    <property type="project" value="UniProtKB-UniRule"/>
</dbReference>
<comment type="caution">
    <text evidence="4">The sequence shown here is derived from an EMBL/GenBank/DDBJ whole genome shotgun (WGS) entry which is preliminary data.</text>
</comment>
<organism evidence="4 5">
    <name type="scientific">Candidatus Falkowbacteria bacterium CG10_big_fil_rev_8_21_14_0_10_38_22</name>
    <dbReference type="NCBI Taxonomy" id="1974564"/>
    <lineage>
        <taxon>Bacteria</taxon>
        <taxon>Candidatus Falkowiibacteriota</taxon>
    </lineage>
</organism>
<dbReference type="InterPro" id="IPR029052">
    <property type="entry name" value="Metallo-depent_PP-like"/>
</dbReference>
<feature type="domain" description="Calcineurin-like phosphoesterase" evidence="3">
    <location>
        <begin position="1"/>
        <end position="152"/>
    </location>
</feature>
<dbReference type="AlphaFoldDB" id="A0A2M6WPU2"/>
<dbReference type="Gene3D" id="3.60.21.10">
    <property type="match status" value="1"/>
</dbReference>
<comment type="similarity">
    <text evidence="1 2">Belongs to the metallophosphoesterase superfamily. YfcE family.</text>
</comment>
<dbReference type="Pfam" id="PF12850">
    <property type="entry name" value="Metallophos_2"/>
    <property type="match status" value="1"/>
</dbReference>
<evidence type="ECO:0000313" key="4">
    <source>
        <dbReference type="EMBL" id="PIT94744.1"/>
    </source>
</evidence>
<evidence type="ECO:0000259" key="3">
    <source>
        <dbReference type="Pfam" id="PF12850"/>
    </source>
</evidence>
<dbReference type="InterPro" id="IPR024654">
    <property type="entry name" value="Calcineurin-like_PHP_lpxH"/>
</dbReference>
<dbReference type="Proteomes" id="UP000228964">
    <property type="component" value="Unassembled WGS sequence"/>
</dbReference>
<sequence>MKVAIISDIHDNLVNLEKCLAWSKANAVAAVICCGDIVNSETLDYLAKNFKGTIYLVRGNLEIYQEIEVQQYSNINYLGLANIFTLDNKKIGVCHQPDLIKEIIRQGQCDYIFYGHTHQPWLKQENSVKIINPGTLGGVFYKASFAVLDTETGELELKLLELI</sequence>